<proteinExistence type="predicted"/>
<dbReference type="Pfam" id="PF25396">
    <property type="entry name" value="ZNFX1"/>
    <property type="match status" value="1"/>
</dbReference>
<organism evidence="4 5">
    <name type="scientific">Mytilus edulis</name>
    <name type="common">Blue mussel</name>
    <dbReference type="NCBI Taxonomy" id="6550"/>
    <lineage>
        <taxon>Eukaryota</taxon>
        <taxon>Metazoa</taxon>
        <taxon>Spiralia</taxon>
        <taxon>Lophotrochozoa</taxon>
        <taxon>Mollusca</taxon>
        <taxon>Bivalvia</taxon>
        <taxon>Autobranchia</taxon>
        <taxon>Pteriomorphia</taxon>
        <taxon>Mytilida</taxon>
        <taxon>Mytiloidea</taxon>
        <taxon>Mytilidae</taxon>
        <taxon>Mytilinae</taxon>
        <taxon>Mytilus</taxon>
    </lineage>
</organism>
<feature type="domain" description="DNA2/NAM7 helicase helicase" evidence="2">
    <location>
        <begin position="465"/>
        <end position="661"/>
    </location>
</feature>
<evidence type="ECO:0000256" key="1">
    <source>
        <dbReference type="SAM" id="Coils"/>
    </source>
</evidence>
<dbReference type="Proteomes" id="UP000683360">
    <property type="component" value="Unassembled WGS sequence"/>
</dbReference>
<name>A0A8S3RN96_MYTED</name>
<comment type="caution">
    <text evidence="4">The sequence shown here is derived from an EMBL/GenBank/DDBJ whole genome shotgun (WGS) entry which is preliminary data.</text>
</comment>
<dbReference type="InterPro" id="IPR027417">
    <property type="entry name" value="P-loop_NTPase"/>
</dbReference>
<reference evidence="4" key="1">
    <citation type="submission" date="2021-03" db="EMBL/GenBank/DDBJ databases">
        <authorList>
            <person name="Bekaert M."/>
        </authorList>
    </citation>
    <scope>NUCLEOTIDE SEQUENCE</scope>
</reference>
<evidence type="ECO:0000313" key="4">
    <source>
        <dbReference type="EMBL" id="CAG2210498.1"/>
    </source>
</evidence>
<evidence type="ECO:0000259" key="2">
    <source>
        <dbReference type="Pfam" id="PF13086"/>
    </source>
</evidence>
<dbReference type="InterPro" id="IPR045055">
    <property type="entry name" value="DNA2/NAM7-like"/>
</dbReference>
<feature type="coiled-coil region" evidence="1">
    <location>
        <begin position="599"/>
        <end position="626"/>
    </location>
</feature>
<protein>
    <recommendedName>
        <fullName evidence="6">DNA2/NAM7 helicase helicase domain-containing protein</fullName>
    </recommendedName>
</protein>
<dbReference type="SUPFAM" id="SSF52540">
    <property type="entry name" value="P-loop containing nucleoside triphosphate hydrolases"/>
    <property type="match status" value="1"/>
</dbReference>
<dbReference type="AlphaFoldDB" id="A0A8S3RN96"/>
<evidence type="ECO:0008006" key="6">
    <source>
        <dbReference type="Google" id="ProtNLM"/>
    </source>
</evidence>
<dbReference type="OrthoDB" id="2423195at2759"/>
<dbReference type="EMBL" id="CAJPWZ010001236">
    <property type="protein sequence ID" value="CAG2210498.1"/>
    <property type="molecule type" value="Genomic_DNA"/>
</dbReference>
<keyword evidence="5" id="KW-1185">Reference proteome</keyword>
<sequence length="793" mass="92620">MASNRPEKIQPVDFIEGLYKKNIKSEELLEIFVKNMHMFQSSIYDKKLSDDSLSLLVHLIARVCDCTKQKRNREICQLLKRLSESPLFKNRSITLLLGKTRNYSRDHSVQCLLSDYLTILQEINLRIPRLATTPQVRRLVEHLKEQISECDDLEDKGMMIDIVMETMKGIGHIAGERSRAKQDAEDKFVPPDDFRTVSVIPEQNDILNIPKFLRRNKVFGKYLNLDHYLDVQFRLYREDCVSPLRDALLEFKKKDKENWKENIRLEHGLLYKNVKVMKQIISIESGEVFEIKLDPEHRKRINWGNGKRLIYGTLLLVSFDRFNSIFFAIVAESETKILQKKGSFTVQVFRYGNKQKLPRNTDGIIIESNSSYFEAYRHVLKALQQIREETSPFTKYLVHCENEVRFLSYISKHHVYDLRPVIKNCRIDLDNTNRRTLRNTFPKQAPINIATLSEEDWPSTEMFGMDESQRKAFIAALTKEFVLIQGPPGTGKTYLALQIAKTLLHNTNRLNMNSKGKDEKYTRNARRIATKPYMLVVCYTNHALDQFVQGIIDFMPETALGSSYPEIVRFGSRSKNPKFEELSIKNIRSRVRLKSQFPRDEVLKEASKAKRKIKEIRETIEALKSKNIVLWFDEIKCVLTKKFASQFGEKFVWLQWLNVSEQSWYEEVNKHYQNQQNDEAIKNLLGGFAAKLEAVEFVSLISEKETAYSVRYLEVDDVDFSLNTNTIGLDLDMQYENELHKTNKLEKKCKLILRLEKEKAARELHYGKAMSEGQVKTIKSIWTLSKKRSLESV</sequence>
<dbReference type="PANTHER" id="PTHR10887">
    <property type="entry name" value="DNA2/NAM7 HELICASE FAMILY"/>
    <property type="match status" value="1"/>
</dbReference>
<gene>
    <name evidence="4" type="ORF">MEDL_24605</name>
</gene>
<dbReference type="InterPro" id="IPR041677">
    <property type="entry name" value="DNA2/NAM7_AAA_11"/>
</dbReference>
<dbReference type="GO" id="GO:0031048">
    <property type="term" value="P:regulatory ncRNA-mediated heterochromatin formation"/>
    <property type="evidence" value="ECO:0007669"/>
    <property type="project" value="TreeGrafter"/>
</dbReference>
<dbReference type="Gene3D" id="3.40.50.300">
    <property type="entry name" value="P-loop containing nucleotide triphosphate hydrolases"/>
    <property type="match status" value="1"/>
</dbReference>
<dbReference type="PANTHER" id="PTHR10887:SF341">
    <property type="entry name" value="NFX1-TYPE ZINC FINGER-CONTAINING PROTEIN 1"/>
    <property type="match status" value="1"/>
</dbReference>
<dbReference type="GO" id="GO:0004386">
    <property type="term" value="F:helicase activity"/>
    <property type="evidence" value="ECO:0007669"/>
    <property type="project" value="InterPro"/>
</dbReference>
<dbReference type="InterPro" id="IPR057373">
    <property type="entry name" value="ZNFX1"/>
</dbReference>
<evidence type="ECO:0000259" key="3">
    <source>
        <dbReference type="Pfam" id="PF25396"/>
    </source>
</evidence>
<dbReference type="GO" id="GO:0031380">
    <property type="term" value="C:nuclear RNA-directed RNA polymerase complex"/>
    <property type="evidence" value="ECO:0007669"/>
    <property type="project" value="TreeGrafter"/>
</dbReference>
<feature type="domain" description="ZNFX1" evidence="3">
    <location>
        <begin position="268"/>
        <end position="369"/>
    </location>
</feature>
<evidence type="ECO:0000313" key="5">
    <source>
        <dbReference type="Proteomes" id="UP000683360"/>
    </source>
</evidence>
<accession>A0A8S3RN96</accession>
<dbReference type="Pfam" id="PF13086">
    <property type="entry name" value="AAA_11"/>
    <property type="match status" value="1"/>
</dbReference>
<keyword evidence="1" id="KW-0175">Coiled coil</keyword>